<sequence>MCTQGILAQVYMTHLCSFYLSLGISLEPVLISREMTTDSYCCISKHLNTF</sequence>
<proteinExistence type="predicted"/>
<dbReference type="AlphaFoldDB" id="A0A0E9SSK7"/>
<organism evidence="1">
    <name type="scientific">Anguilla anguilla</name>
    <name type="common">European freshwater eel</name>
    <name type="synonym">Muraena anguilla</name>
    <dbReference type="NCBI Taxonomy" id="7936"/>
    <lineage>
        <taxon>Eukaryota</taxon>
        <taxon>Metazoa</taxon>
        <taxon>Chordata</taxon>
        <taxon>Craniata</taxon>
        <taxon>Vertebrata</taxon>
        <taxon>Euteleostomi</taxon>
        <taxon>Actinopterygii</taxon>
        <taxon>Neopterygii</taxon>
        <taxon>Teleostei</taxon>
        <taxon>Anguilliformes</taxon>
        <taxon>Anguillidae</taxon>
        <taxon>Anguilla</taxon>
    </lineage>
</organism>
<reference evidence="1" key="2">
    <citation type="journal article" date="2015" name="Fish Shellfish Immunol.">
        <title>Early steps in the European eel (Anguilla anguilla)-Vibrio vulnificus interaction in the gills: Role of the RtxA13 toxin.</title>
        <authorList>
            <person name="Callol A."/>
            <person name="Pajuelo D."/>
            <person name="Ebbesson L."/>
            <person name="Teles M."/>
            <person name="MacKenzie S."/>
            <person name="Amaro C."/>
        </authorList>
    </citation>
    <scope>NUCLEOTIDE SEQUENCE</scope>
</reference>
<evidence type="ECO:0000313" key="1">
    <source>
        <dbReference type="EMBL" id="JAH44222.1"/>
    </source>
</evidence>
<accession>A0A0E9SSK7</accession>
<protein>
    <submittedName>
        <fullName evidence="1">Uncharacterized protein</fullName>
    </submittedName>
</protein>
<dbReference type="EMBL" id="GBXM01064355">
    <property type="protein sequence ID" value="JAH44222.1"/>
    <property type="molecule type" value="Transcribed_RNA"/>
</dbReference>
<name>A0A0E9SSK7_ANGAN</name>
<reference evidence="1" key="1">
    <citation type="submission" date="2014-11" db="EMBL/GenBank/DDBJ databases">
        <authorList>
            <person name="Amaro Gonzalez C."/>
        </authorList>
    </citation>
    <scope>NUCLEOTIDE SEQUENCE</scope>
</reference>